<protein>
    <submittedName>
        <fullName evidence="5">Uncharacterized protein</fullName>
    </submittedName>
</protein>
<evidence type="ECO:0000313" key="6">
    <source>
        <dbReference type="Proteomes" id="UP000198740"/>
    </source>
</evidence>
<keyword evidence="3" id="KW-1133">Transmembrane helix</keyword>
<dbReference type="Proteomes" id="UP000317267">
    <property type="component" value="Unassembled WGS sequence"/>
</dbReference>
<dbReference type="Proteomes" id="UP000198740">
    <property type="component" value="Unassembled WGS sequence"/>
</dbReference>
<evidence type="ECO:0000256" key="1">
    <source>
        <dbReference type="SAM" id="Coils"/>
    </source>
</evidence>
<dbReference type="AlphaFoldDB" id="A0A1H1IAZ8"/>
<keyword evidence="3" id="KW-0812">Transmembrane</keyword>
<evidence type="ECO:0000313" key="7">
    <source>
        <dbReference type="Proteomes" id="UP000317267"/>
    </source>
</evidence>
<organism evidence="5 7">
    <name type="scientific">Pseudomonas grimontii</name>
    <dbReference type="NCBI Taxonomy" id="129847"/>
    <lineage>
        <taxon>Bacteria</taxon>
        <taxon>Pseudomonadati</taxon>
        <taxon>Pseudomonadota</taxon>
        <taxon>Gammaproteobacteria</taxon>
        <taxon>Pseudomonadales</taxon>
        <taxon>Pseudomonadaceae</taxon>
        <taxon>Pseudomonas</taxon>
    </lineage>
</organism>
<proteinExistence type="predicted"/>
<keyword evidence="3" id="KW-0472">Membrane</keyword>
<keyword evidence="6" id="KW-1185">Reference proteome</keyword>
<feature type="compositionally biased region" description="Low complexity" evidence="2">
    <location>
        <begin position="1"/>
        <end position="14"/>
    </location>
</feature>
<dbReference type="EMBL" id="VFES01000006">
    <property type="protein sequence ID" value="TWR66569.1"/>
    <property type="molecule type" value="Genomic_DNA"/>
</dbReference>
<accession>A0A1H1IAZ8</accession>
<sequence>MTTTEATPEPTADTPAEKTEAIDTAAPLPWADVQAEHFKMLRLAPLATDRATGLRPLRFVQFGYAERHDKHHSLLRMVIQLPGQRVRREQNHLDIWVDHDKHRVHFGPGNSLEIEPANRGLGRFLVAQAAAWAKKKWSHYRVDGVDLANKDALNEATRLRRDHFLRVQGFDVAYADVQHLKGNVQPGKVSGVLDSWNTEKVQFVEILEAAQMLQQAEHNLLEQEVKLRKEEEKVTKFKREDSGLRFTITCLVAFTVFQAGLLIWIATHR</sequence>
<reference evidence="4 6" key="1">
    <citation type="submission" date="2016-10" db="EMBL/GenBank/DDBJ databases">
        <authorList>
            <person name="Varghese N."/>
            <person name="Submissions S."/>
        </authorList>
    </citation>
    <scope>NUCLEOTIDE SEQUENCE [LARGE SCALE GENOMIC DNA]</scope>
    <source>
        <strain evidence="4 6">BS2976</strain>
    </source>
</reference>
<feature type="coiled-coil region" evidence="1">
    <location>
        <begin position="206"/>
        <end position="240"/>
    </location>
</feature>
<name>A0A1H1IAZ8_9PSED</name>
<evidence type="ECO:0000313" key="5">
    <source>
        <dbReference type="EMBL" id="TWR66569.1"/>
    </source>
</evidence>
<dbReference type="EMBL" id="FNKM01000002">
    <property type="protein sequence ID" value="SDR34830.1"/>
    <property type="molecule type" value="Genomic_DNA"/>
</dbReference>
<evidence type="ECO:0000256" key="2">
    <source>
        <dbReference type="SAM" id="MobiDB-lite"/>
    </source>
</evidence>
<reference evidence="5 7" key="2">
    <citation type="submission" date="2019-06" db="EMBL/GenBank/DDBJ databases">
        <title>Pseudomonas bimorpha sp. nov. isolated from bovine raw milk and skim milk concentrate.</title>
        <authorList>
            <person name="Hofmann K."/>
            <person name="Huptas C."/>
            <person name="Doll E."/>
            <person name="Scherer S."/>
            <person name="Wenning M."/>
        </authorList>
    </citation>
    <scope>NUCLEOTIDE SEQUENCE [LARGE SCALE GENOMIC DNA]</scope>
    <source>
        <strain evidence="5 7">DSM 17515</strain>
    </source>
</reference>
<gene>
    <name evidence="5" type="ORF">FIV39_11745</name>
    <name evidence="4" type="ORF">SAMN04490186_5433</name>
</gene>
<dbReference type="RefSeq" id="WP_090406992.1">
    <property type="nucleotide sequence ID" value="NZ_CAUSAB010000008.1"/>
</dbReference>
<comment type="caution">
    <text evidence="5">The sequence shown here is derived from an EMBL/GenBank/DDBJ whole genome shotgun (WGS) entry which is preliminary data.</text>
</comment>
<keyword evidence="1" id="KW-0175">Coiled coil</keyword>
<evidence type="ECO:0000256" key="3">
    <source>
        <dbReference type="SAM" id="Phobius"/>
    </source>
</evidence>
<evidence type="ECO:0000313" key="4">
    <source>
        <dbReference type="EMBL" id="SDR34830.1"/>
    </source>
</evidence>
<feature type="region of interest" description="Disordered" evidence="2">
    <location>
        <begin position="1"/>
        <end position="20"/>
    </location>
</feature>
<feature type="transmembrane region" description="Helical" evidence="3">
    <location>
        <begin position="246"/>
        <end position="266"/>
    </location>
</feature>
<dbReference type="OrthoDB" id="7009097at2"/>